<proteinExistence type="inferred from homology"/>
<evidence type="ECO:0000256" key="2">
    <source>
        <dbReference type="ARBA" id="ARBA00004123"/>
    </source>
</evidence>
<dbReference type="GO" id="GO:0030014">
    <property type="term" value="C:CCR4-NOT complex"/>
    <property type="evidence" value="ECO:0007669"/>
    <property type="project" value="InterPro"/>
</dbReference>
<evidence type="ECO:0000313" key="19">
    <source>
        <dbReference type="Proteomes" id="UP000291343"/>
    </source>
</evidence>
<keyword evidence="16" id="KW-0804">Transcription</keyword>
<dbReference type="Proteomes" id="UP000291343">
    <property type="component" value="Unassembled WGS sequence"/>
</dbReference>
<keyword evidence="11" id="KW-0269">Exonuclease</keyword>
<dbReference type="GO" id="GO:0031047">
    <property type="term" value="P:regulatory ncRNA-mediated gene silencing"/>
    <property type="evidence" value="ECO:0007669"/>
    <property type="project" value="UniProtKB-KW"/>
</dbReference>
<dbReference type="Pfam" id="PF04857">
    <property type="entry name" value="CAF1"/>
    <property type="match status" value="2"/>
</dbReference>
<keyword evidence="8" id="KW-0540">Nuclease</keyword>
<dbReference type="EMBL" id="QKKF02005673">
    <property type="protein sequence ID" value="RZF46808.1"/>
    <property type="molecule type" value="Genomic_DNA"/>
</dbReference>
<keyword evidence="15" id="KW-0943">RNA-mediated gene silencing</keyword>
<dbReference type="InterPro" id="IPR006941">
    <property type="entry name" value="RNase_CAF1"/>
</dbReference>
<evidence type="ECO:0000256" key="8">
    <source>
        <dbReference type="ARBA" id="ARBA00022722"/>
    </source>
</evidence>
<keyword evidence="13" id="KW-0694">RNA-binding</keyword>
<dbReference type="GO" id="GO:0003723">
    <property type="term" value="F:RNA binding"/>
    <property type="evidence" value="ECO:0007669"/>
    <property type="project" value="UniProtKB-KW"/>
</dbReference>
<evidence type="ECO:0000256" key="13">
    <source>
        <dbReference type="ARBA" id="ARBA00022884"/>
    </source>
</evidence>
<dbReference type="SUPFAM" id="SSF53098">
    <property type="entry name" value="Ribonuclease H-like"/>
    <property type="match status" value="1"/>
</dbReference>
<dbReference type="GO" id="GO:0006417">
    <property type="term" value="P:regulation of translation"/>
    <property type="evidence" value="ECO:0007669"/>
    <property type="project" value="UniProtKB-KW"/>
</dbReference>
<dbReference type="GO" id="GO:0005634">
    <property type="term" value="C:nucleus"/>
    <property type="evidence" value="ECO:0007669"/>
    <property type="project" value="UniProtKB-SubCell"/>
</dbReference>
<comment type="caution">
    <text evidence="18">The sequence shown here is derived from an EMBL/GenBank/DDBJ whole genome shotgun (WGS) entry which is preliminary data.</text>
</comment>
<evidence type="ECO:0000256" key="3">
    <source>
        <dbReference type="ARBA" id="ARBA00004496"/>
    </source>
</evidence>
<dbReference type="FunCoup" id="A0A482XN79">
    <property type="interactions" value="2172"/>
</dbReference>
<dbReference type="InterPro" id="IPR039637">
    <property type="entry name" value="CNOT7/CNOT8/Pop2"/>
</dbReference>
<dbReference type="Gene3D" id="3.30.420.10">
    <property type="entry name" value="Ribonuclease H-like superfamily/Ribonuclease H"/>
    <property type="match status" value="1"/>
</dbReference>
<accession>A0A482XN79</accession>
<keyword evidence="7" id="KW-0678">Repressor</keyword>
<evidence type="ECO:0000256" key="4">
    <source>
        <dbReference type="ARBA" id="ARBA00008372"/>
    </source>
</evidence>
<keyword evidence="19" id="KW-1185">Reference proteome</keyword>
<evidence type="ECO:0000256" key="16">
    <source>
        <dbReference type="ARBA" id="ARBA00023163"/>
    </source>
</evidence>
<gene>
    <name evidence="18" type="ORF">LSTR_LSTR012031</name>
</gene>
<keyword evidence="10" id="KW-0378">Hydrolase</keyword>
<dbReference type="FunFam" id="3.30.420.10:FF:000005">
    <property type="entry name" value="CCR4-NOT transcription complex subunit 7"/>
    <property type="match status" value="1"/>
</dbReference>
<evidence type="ECO:0000313" key="18">
    <source>
        <dbReference type="EMBL" id="RZF46808.1"/>
    </source>
</evidence>
<evidence type="ECO:0000256" key="6">
    <source>
        <dbReference type="ARBA" id="ARBA00022490"/>
    </source>
</evidence>
<dbReference type="GO" id="GO:0004535">
    <property type="term" value="F:poly(A)-specific ribonuclease activity"/>
    <property type="evidence" value="ECO:0007669"/>
    <property type="project" value="UniProtKB-EC"/>
</dbReference>
<organism evidence="18 19">
    <name type="scientific">Laodelphax striatellus</name>
    <name type="common">Small brown planthopper</name>
    <name type="synonym">Delphax striatella</name>
    <dbReference type="NCBI Taxonomy" id="195883"/>
    <lineage>
        <taxon>Eukaryota</taxon>
        <taxon>Metazoa</taxon>
        <taxon>Ecdysozoa</taxon>
        <taxon>Arthropoda</taxon>
        <taxon>Hexapoda</taxon>
        <taxon>Insecta</taxon>
        <taxon>Pterygota</taxon>
        <taxon>Neoptera</taxon>
        <taxon>Paraneoptera</taxon>
        <taxon>Hemiptera</taxon>
        <taxon>Auchenorrhyncha</taxon>
        <taxon>Fulgoroidea</taxon>
        <taxon>Delphacidae</taxon>
        <taxon>Criomorphinae</taxon>
        <taxon>Laodelphax</taxon>
    </lineage>
</organism>
<reference evidence="18 19" key="1">
    <citation type="journal article" date="2017" name="Gigascience">
        <title>Genome sequence of the small brown planthopper, Laodelphax striatellus.</title>
        <authorList>
            <person name="Zhu J."/>
            <person name="Jiang F."/>
            <person name="Wang X."/>
            <person name="Yang P."/>
            <person name="Bao Y."/>
            <person name="Zhao W."/>
            <person name="Wang W."/>
            <person name="Lu H."/>
            <person name="Wang Q."/>
            <person name="Cui N."/>
            <person name="Li J."/>
            <person name="Chen X."/>
            <person name="Luo L."/>
            <person name="Yu J."/>
            <person name="Kang L."/>
            <person name="Cui F."/>
        </authorList>
    </citation>
    <scope>NUCLEOTIDE SEQUENCE [LARGE SCALE GENOMIC DNA]</scope>
    <source>
        <strain evidence="18">Lst14</strain>
    </source>
</reference>
<dbReference type="PANTHER" id="PTHR10797">
    <property type="entry name" value="CCR4-NOT TRANSCRIPTION COMPLEX SUBUNIT"/>
    <property type="match status" value="1"/>
</dbReference>
<evidence type="ECO:0000256" key="12">
    <source>
        <dbReference type="ARBA" id="ARBA00022845"/>
    </source>
</evidence>
<dbReference type="AlphaFoldDB" id="A0A482XN79"/>
<protein>
    <recommendedName>
        <fullName evidence="5">poly(A)-specific ribonuclease</fullName>
        <ecNumber evidence="5">3.1.13.4</ecNumber>
    </recommendedName>
</protein>
<evidence type="ECO:0000256" key="15">
    <source>
        <dbReference type="ARBA" id="ARBA00023158"/>
    </source>
</evidence>
<dbReference type="OrthoDB" id="1164111at2759"/>
<keyword evidence="12" id="KW-0810">Translation regulation</keyword>
<evidence type="ECO:0000256" key="5">
    <source>
        <dbReference type="ARBA" id="ARBA00012161"/>
    </source>
</evidence>
<name>A0A482XN79_LAOST</name>
<dbReference type="GO" id="GO:0005737">
    <property type="term" value="C:cytoplasm"/>
    <property type="evidence" value="ECO:0007669"/>
    <property type="project" value="UniProtKB-SubCell"/>
</dbReference>
<evidence type="ECO:0000256" key="17">
    <source>
        <dbReference type="ARBA" id="ARBA00023242"/>
    </source>
</evidence>
<evidence type="ECO:0000256" key="9">
    <source>
        <dbReference type="ARBA" id="ARBA00022723"/>
    </source>
</evidence>
<dbReference type="STRING" id="195883.A0A482XN79"/>
<evidence type="ECO:0000256" key="14">
    <source>
        <dbReference type="ARBA" id="ARBA00023015"/>
    </source>
</evidence>
<dbReference type="InParanoid" id="A0A482XN79"/>
<keyword evidence="17" id="KW-0539">Nucleus</keyword>
<keyword evidence="9" id="KW-0479">Metal-binding</keyword>
<comment type="similarity">
    <text evidence="4">Belongs to the CAF1 family.</text>
</comment>
<dbReference type="SMR" id="A0A482XN79"/>
<dbReference type="InterPro" id="IPR012337">
    <property type="entry name" value="RNaseH-like_sf"/>
</dbReference>
<evidence type="ECO:0000256" key="11">
    <source>
        <dbReference type="ARBA" id="ARBA00022839"/>
    </source>
</evidence>
<evidence type="ECO:0000256" key="10">
    <source>
        <dbReference type="ARBA" id="ARBA00022801"/>
    </source>
</evidence>
<comment type="subcellular location">
    <subcellularLocation>
        <location evidence="3">Cytoplasm</location>
    </subcellularLocation>
    <subcellularLocation>
        <location evidence="2">Nucleus</location>
    </subcellularLocation>
</comment>
<keyword evidence="14" id="KW-0805">Transcription regulation</keyword>
<sequence length="302" mass="34086">MPSVSNMSLGGGGISNLNMQPVPSNSDCGIKDVWASNLKEEFRTIRQIISKYNYVAMDTEFPGIVAKPFGVFSSNADFQFVGLKLNVDILKMIQLGLSFFDENGKPPPGYSTWQFNFKFDLNGDMYAVDSIELLQNSGIQFKRHSEDGINPFEFAELLISSGLVLMEEVTWVSFHSNYDFGYLLRMLTNNALPPQETAFFEFLKMYFPRIYDVKYLMKSCKNLKGGLQEVAEQLDIQRVGPQHQAGSDSLLTGMVFFKMREMFFEDNIDDNKYCGHIYGLGTSFVVNGNSNFDNGENSTTLT</sequence>
<keyword evidence="6" id="KW-0963">Cytoplasm</keyword>
<dbReference type="GO" id="GO:0046872">
    <property type="term" value="F:metal ion binding"/>
    <property type="evidence" value="ECO:0007669"/>
    <property type="project" value="UniProtKB-KW"/>
</dbReference>
<dbReference type="InterPro" id="IPR036397">
    <property type="entry name" value="RNaseH_sf"/>
</dbReference>
<comment type="catalytic activity">
    <reaction evidence="1">
        <text>Exonucleolytic cleavage of poly(A) to 5'-AMP.</text>
        <dbReference type="EC" id="3.1.13.4"/>
    </reaction>
</comment>
<evidence type="ECO:0000256" key="1">
    <source>
        <dbReference type="ARBA" id="ARBA00001663"/>
    </source>
</evidence>
<dbReference type="EC" id="3.1.13.4" evidence="5"/>
<evidence type="ECO:0000256" key="7">
    <source>
        <dbReference type="ARBA" id="ARBA00022491"/>
    </source>
</evidence>